<protein>
    <submittedName>
        <fullName evidence="2">Uncharacterized protein</fullName>
    </submittedName>
</protein>
<feature type="region of interest" description="Disordered" evidence="1">
    <location>
        <begin position="1"/>
        <end position="75"/>
    </location>
</feature>
<evidence type="ECO:0000313" key="3">
    <source>
        <dbReference type="Proteomes" id="UP001066276"/>
    </source>
</evidence>
<keyword evidence="3" id="KW-1185">Reference proteome</keyword>
<feature type="compositionally biased region" description="Polar residues" evidence="1">
    <location>
        <begin position="62"/>
        <end position="75"/>
    </location>
</feature>
<evidence type="ECO:0000313" key="2">
    <source>
        <dbReference type="EMBL" id="KAJ1211067.1"/>
    </source>
</evidence>
<dbReference type="Proteomes" id="UP001066276">
    <property type="component" value="Chromosome 1_2"/>
</dbReference>
<name>A0AAV7WEQ6_PLEWA</name>
<sequence>MDATCGCPGDTSSDADSPGGTSCVGLSDPEISPTRRRMTETPAPGGLLKAWKTAGEEEQLTPPESQQEGEPTTMQDHVKFFRRQYSGPVTSEVEVP</sequence>
<evidence type="ECO:0000256" key="1">
    <source>
        <dbReference type="SAM" id="MobiDB-lite"/>
    </source>
</evidence>
<gene>
    <name evidence="2" type="ORF">NDU88_006429</name>
</gene>
<dbReference type="EMBL" id="JANPWB010000002">
    <property type="protein sequence ID" value="KAJ1211067.1"/>
    <property type="molecule type" value="Genomic_DNA"/>
</dbReference>
<reference evidence="2" key="1">
    <citation type="journal article" date="2022" name="bioRxiv">
        <title>Sequencing and chromosome-scale assembly of the giantPleurodeles waltlgenome.</title>
        <authorList>
            <person name="Brown T."/>
            <person name="Elewa A."/>
            <person name="Iarovenko S."/>
            <person name="Subramanian E."/>
            <person name="Araus A.J."/>
            <person name="Petzold A."/>
            <person name="Susuki M."/>
            <person name="Suzuki K.-i.T."/>
            <person name="Hayashi T."/>
            <person name="Toyoda A."/>
            <person name="Oliveira C."/>
            <person name="Osipova E."/>
            <person name="Leigh N.D."/>
            <person name="Simon A."/>
            <person name="Yun M.H."/>
        </authorList>
    </citation>
    <scope>NUCLEOTIDE SEQUENCE</scope>
    <source>
        <strain evidence="2">20211129_DDA</strain>
        <tissue evidence="2">Liver</tissue>
    </source>
</reference>
<proteinExistence type="predicted"/>
<organism evidence="2 3">
    <name type="scientific">Pleurodeles waltl</name>
    <name type="common">Iberian ribbed newt</name>
    <dbReference type="NCBI Taxonomy" id="8319"/>
    <lineage>
        <taxon>Eukaryota</taxon>
        <taxon>Metazoa</taxon>
        <taxon>Chordata</taxon>
        <taxon>Craniata</taxon>
        <taxon>Vertebrata</taxon>
        <taxon>Euteleostomi</taxon>
        <taxon>Amphibia</taxon>
        <taxon>Batrachia</taxon>
        <taxon>Caudata</taxon>
        <taxon>Salamandroidea</taxon>
        <taxon>Salamandridae</taxon>
        <taxon>Pleurodelinae</taxon>
        <taxon>Pleurodeles</taxon>
    </lineage>
</organism>
<comment type="caution">
    <text evidence="2">The sequence shown here is derived from an EMBL/GenBank/DDBJ whole genome shotgun (WGS) entry which is preliminary data.</text>
</comment>
<accession>A0AAV7WEQ6</accession>
<dbReference type="AlphaFoldDB" id="A0AAV7WEQ6"/>